<accession>A0AAN9NU67</accession>
<gene>
    <name evidence="1" type="ORF">VNO78_35208</name>
</gene>
<organism evidence="1 2">
    <name type="scientific">Psophocarpus tetragonolobus</name>
    <name type="common">Winged bean</name>
    <name type="synonym">Dolichos tetragonolobus</name>
    <dbReference type="NCBI Taxonomy" id="3891"/>
    <lineage>
        <taxon>Eukaryota</taxon>
        <taxon>Viridiplantae</taxon>
        <taxon>Streptophyta</taxon>
        <taxon>Embryophyta</taxon>
        <taxon>Tracheophyta</taxon>
        <taxon>Spermatophyta</taxon>
        <taxon>Magnoliopsida</taxon>
        <taxon>eudicotyledons</taxon>
        <taxon>Gunneridae</taxon>
        <taxon>Pentapetalae</taxon>
        <taxon>rosids</taxon>
        <taxon>fabids</taxon>
        <taxon>Fabales</taxon>
        <taxon>Fabaceae</taxon>
        <taxon>Papilionoideae</taxon>
        <taxon>50 kb inversion clade</taxon>
        <taxon>NPAAA clade</taxon>
        <taxon>indigoferoid/millettioid clade</taxon>
        <taxon>Phaseoleae</taxon>
        <taxon>Psophocarpus</taxon>
    </lineage>
</organism>
<name>A0AAN9NU67_PSOTE</name>
<proteinExistence type="predicted"/>
<dbReference type="AlphaFoldDB" id="A0AAN9NU67"/>
<comment type="caution">
    <text evidence="1">The sequence shown here is derived from an EMBL/GenBank/DDBJ whole genome shotgun (WGS) entry which is preliminary data.</text>
</comment>
<evidence type="ECO:0000313" key="1">
    <source>
        <dbReference type="EMBL" id="KAK7375893.1"/>
    </source>
</evidence>
<evidence type="ECO:0000313" key="2">
    <source>
        <dbReference type="Proteomes" id="UP001386955"/>
    </source>
</evidence>
<dbReference type="EMBL" id="JAYMYS010000040">
    <property type="protein sequence ID" value="KAK7375893.1"/>
    <property type="molecule type" value="Genomic_DNA"/>
</dbReference>
<sequence>MNALAFQVASKRTERSIVREKLVSRNSGLSAARSFTPRQPKRQKKICATTIPKLGCAIMAGEGSTSAPSECFWWQVGVEEWHGLREKESQRSEKHTILGARTESSLGPSEGLDVTSSLFCFLDGCSPPKPYVSHIGTPRFLSETHQGEGGLAYSYSITQGSRMEQLGVTRKPPGWGWTLMLNINKRTKSSIEWLVYKPGLRLFAAHGSERPNLYIMSTSPLSFLVVGVGQDFTCKWIGFRCEIRLITTACEQLDSCFPGYSTDCAKDSSLLLKNHTISQGKAASSNLAISKQILISGRQIELLQIEQIDWCRL</sequence>
<dbReference type="Proteomes" id="UP001386955">
    <property type="component" value="Unassembled WGS sequence"/>
</dbReference>
<keyword evidence="2" id="KW-1185">Reference proteome</keyword>
<reference evidence="1 2" key="1">
    <citation type="submission" date="2024-01" db="EMBL/GenBank/DDBJ databases">
        <title>The genomes of 5 underutilized Papilionoideae crops provide insights into root nodulation and disease resistanc.</title>
        <authorList>
            <person name="Jiang F."/>
        </authorList>
    </citation>
    <scope>NUCLEOTIDE SEQUENCE [LARGE SCALE GENOMIC DNA]</scope>
    <source>
        <strain evidence="1">DUOXIRENSHENG_FW03</strain>
        <tissue evidence="1">Leaves</tissue>
    </source>
</reference>
<protein>
    <submittedName>
        <fullName evidence="1">Uncharacterized protein</fullName>
    </submittedName>
</protein>